<dbReference type="CDD" id="cd01347">
    <property type="entry name" value="ligand_gated_channel"/>
    <property type="match status" value="1"/>
</dbReference>
<protein>
    <submittedName>
        <fullName evidence="17">Ferric siderophore receptor</fullName>
    </submittedName>
</protein>
<evidence type="ECO:0000256" key="1">
    <source>
        <dbReference type="ARBA" id="ARBA00004571"/>
    </source>
</evidence>
<dbReference type="InterPro" id="IPR036942">
    <property type="entry name" value="Beta-barrel_TonB_sf"/>
</dbReference>
<dbReference type="InterPro" id="IPR039426">
    <property type="entry name" value="TonB-dep_rcpt-like"/>
</dbReference>
<dbReference type="GO" id="GO:0009279">
    <property type="term" value="C:cell outer membrane"/>
    <property type="evidence" value="ECO:0007669"/>
    <property type="project" value="UniProtKB-SubCell"/>
</dbReference>
<accession>A0A8J2UP06</accession>
<sequence>MRGQPLKRKPIAFAVHLIFVGVLCVLNQPAPSLAQGTASEARAAILDFDIAAGDLATALRQVASQAGVILSFTPEQTQGKKTAGLQGRHTVLQALNNLLTGTGLQAERNANGSYALRAGTTEQPSVLPAVTVHGTGSEEHALGPVKGYVASRSITATKSDIPLMETAQTVNIVTADQIEIQNAESLSQALQYTAGVHALGGENTTSDGMVIRGFNVTGSAPMYLNGTKLTRNTFSGVSEPYAMERIELLKGPASVLYGNAAPGGIINMVTKQPQLETLRELKLQLGSFDRKQIAGDFSGKITEDGSLSYRFTGLVRRSDTATDYANDDRNFGAASIRWQPTDDTSLTLFANLQDNDTVSVYGLPFEGTAVANPNGRIAHDRFIGEPGFNRFDSENQTLGYLLSHKLNETLTFRQNLLYFHGRTNHADIWMDGFSTADQRNILRGAYTRDDKDRSFSIDNQLEAKWRSGNIENTTLIGVDYSRQRFDRVQYGGSVAMLDVYSPIYGSPVTLNATPQTDGLDKSRQLGLYAQQHMKFDDRWVLTLGGRYDKVDASYDDRISGASETVFDDNAFTGRIGLVRLFENGWAPYVSYSQSFEPSSGRSFSGNAFKPTEGEQYEIGIRYRPPGANHSFTASVYELTQQNVTTTDLANPGYSIQEGEIRSRGLELEAHAQFDNGLNLIASYAYIDNAVTKSNSGTEGNREGGVPRNMAALWLDYRMNDALSFGGGVRYFGSSKNFTNTVDVSSYTVMDAVASYRFTPEWLLSLNLTNILDKRYVTCSYACFYGTPRSAIATLTYRW</sequence>
<keyword evidence="18" id="KW-1185">Reference proteome</keyword>
<feature type="domain" description="Secretin/TonB short N-terminal" evidence="16">
    <location>
        <begin position="68"/>
        <end position="119"/>
    </location>
</feature>
<dbReference type="Pfam" id="PF07715">
    <property type="entry name" value="Plug"/>
    <property type="match status" value="1"/>
</dbReference>
<dbReference type="SUPFAM" id="SSF56935">
    <property type="entry name" value="Porins"/>
    <property type="match status" value="1"/>
</dbReference>
<keyword evidence="4 14" id="KW-1134">Transmembrane beta strand</keyword>
<dbReference type="PANTHER" id="PTHR32552:SF68">
    <property type="entry name" value="FERRICHROME OUTER MEMBRANE TRANSPORTER_PHAGE RECEPTOR"/>
    <property type="match status" value="1"/>
</dbReference>
<reference evidence="17" key="1">
    <citation type="journal article" date="2014" name="Int. J. Syst. Evol. Microbiol.">
        <title>Complete genome sequence of Corynebacterium casei LMG S-19264T (=DSM 44701T), isolated from a smear-ripened cheese.</title>
        <authorList>
            <consortium name="US DOE Joint Genome Institute (JGI-PGF)"/>
            <person name="Walter F."/>
            <person name="Albersmeier A."/>
            <person name="Kalinowski J."/>
            <person name="Ruckert C."/>
        </authorList>
    </citation>
    <scope>NUCLEOTIDE SEQUENCE</scope>
    <source>
        <strain evidence="17">CCM 7086</strain>
    </source>
</reference>
<dbReference type="InterPro" id="IPR012910">
    <property type="entry name" value="Plug_dom"/>
</dbReference>
<dbReference type="SMART" id="SM00965">
    <property type="entry name" value="STN"/>
    <property type="match status" value="1"/>
</dbReference>
<keyword evidence="11 14" id="KW-0472">Membrane</keyword>
<evidence type="ECO:0000313" key="18">
    <source>
        <dbReference type="Proteomes" id="UP000620266"/>
    </source>
</evidence>
<dbReference type="GO" id="GO:0015891">
    <property type="term" value="P:siderophore transport"/>
    <property type="evidence" value="ECO:0007669"/>
    <property type="project" value="InterPro"/>
</dbReference>
<dbReference type="PANTHER" id="PTHR32552">
    <property type="entry name" value="FERRICHROME IRON RECEPTOR-RELATED"/>
    <property type="match status" value="1"/>
</dbReference>
<keyword evidence="5" id="KW-0410">Iron transport</keyword>
<dbReference type="InterPro" id="IPR011662">
    <property type="entry name" value="Secretin/TonB_short_N"/>
</dbReference>
<dbReference type="Gene3D" id="3.55.50.30">
    <property type="match status" value="1"/>
</dbReference>
<comment type="caution">
    <text evidence="17">The sequence shown here is derived from an EMBL/GenBank/DDBJ whole genome shotgun (WGS) entry which is preliminary data.</text>
</comment>
<evidence type="ECO:0000256" key="11">
    <source>
        <dbReference type="ARBA" id="ARBA00023136"/>
    </source>
</evidence>
<evidence type="ECO:0000256" key="12">
    <source>
        <dbReference type="ARBA" id="ARBA00023170"/>
    </source>
</evidence>
<evidence type="ECO:0000313" key="17">
    <source>
        <dbReference type="EMBL" id="GGC09756.1"/>
    </source>
</evidence>
<dbReference type="EMBL" id="BMCG01000003">
    <property type="protein sequence ID" value="GGC09756.1"/>
    <property type="molecule type" value="Genomic_DNA"/>
</dbReference>
<dbReference type="AlphaFoldDB" id="A0A8J2UP06"/>
<evidence type="ECO:0000256" key="14">
    <source>
        <dbReference type="PROSITE-ProRule" id="PRU01360"/>
    </source>
</evidence>
<reference evidence="17" key="2">
    <citation type="submission" date="2020-09" db="EMBL/GenBank/DDBJ databases">
        <authorList>
            <person name="Sun Q."/>
            <person name="Sedlacek I."/>
        </authorList>
    </citation>
    <scope>NUCLEOTIDE SEQUENCE</scope>
    <source>
        <strain evidence="17">CCM 7086</strain>
    </source>
</reference>
<dbReference type="NCBIfam" id="TIGR01783">
    <property type="entry name" value="TonB-siderophor"/>
    <property type="match status" value="1"/>
</dbReference>
<dbReference type="Pfam" id="PF00593">
    <property type="entry name" value="TonB_dep_Rec_b-barrel"/>
    <property type="match status" value="1"/>
</dbReference>
<dbReference type="InterPro" id="IPR037066">
    <property type="entry name" value="Plug_dom_sf"/>
</dbReference>
<dbReference type="RefSeq" id="WP_188395936.1">
    <property type="nucleotide sequence ID" value="NZ_BMCG01000003.1"/>
</dbReference>
<keyword evidence="12 17" id="KW-0675">Receptor</keyword>
<dbReference type="Gene3D" id="2.170.130.10">
    <property type="entry name" value="TonB-dependent receptor, plug domain"/>
    <property type="match status" value="1"/>
</dbReference>
<evidence type="ECO:0000256" key="6">
    <source>
        <dbReference type="ARBA" id="ARBA00022692"/>
    </source>
</evidence>
<dbReference type="FunFam" id="2.170.130.10:FF:000001">
    <property type="entry name" value="Catecholate siderophore TonB-dependent receptor"/>
    <property type="match status" value="1"/>
</dbReference>
<dbReference type="GO" id="GO:0015344">
    <property type="term" value="F:siderophore uptake transmembrane transporter activity"/>
    <property type="evidence" value="ECO:0007669"/>
    <property type="project" value="TreeGrafter"/>
</dbReference>
<keyword evidence="3 14" id="KW-0813">Transport</keyword>
<dbReference type="Gene3D" id="2.40.170.20">
    <property type="entry name" value="TonB-dependent receptor, beta-barrel domain"/>
    <property type="match status" value="1"/>
</dbReference>
<dbReference type="InterPro" id="IPR000531">
    <property type="entry name" value="Beta-barrel_TonB"/>
</dbReference>
<organism evidence="17 18">
    <name type="scientific">Oxalicibacterium flavum</name>
    <dbReference type="NCBI Taxonomy" id="179467"/>
    <lineage>
        <taxon>Bacteria</taxon>
        <taxon>Pseudomonadati</taxon>
        <taxon>Pseudomonadota</taxon>
        <taxon>Betaproteobacteria</taxon>
        <taxon>Burkholderiales</taxon>
        <taxon>Oxalobacteraceae</taxon>
        <taxon>Oxalicibacterium</taxon>
    </lineage>
</organism>
<evidence type="ECO:0000256" key="4">
    <source>
        <dbReference type="ARBA" id="ARBA00022452"/>
    </source>
</evidence>
<comment type="similarity">
    <text evidence="2 14 15">Belongs to the TonB-dependent receptor family.</text>
</comment>
<dbReference type="GO" id="GO:0038023">
    <property type="term" value="F:signaling receptor activity"/>
    <property type="evidence" value="ECO:0007669"/>
    <property type="project" value="InterPro"/>
</dbReference>
<dbReference type="FunFam" id="2.40.170.20:FF:000005">
    <property type="entry name" value="TonB-dependent siderophore receptor"/>
    <property type="match status" value="1"/>
</dbReference>
<dbReference type="Pfam" id="PF07660">
    <property type="entry name" value="STN"/>
    <property type="match status" value="1"/>
</dbReference>
<evidence type="ECO:0000259" key="16">
    <source>
        <dbReference type="SMART" id="SM00965"/>
    </source>
</evidence>
<dbReference type="InterPro" id="IPR010105">
    <property type="entry name" value="TonB_sidphr_rcpt"/>
</dbReference>
<proteinExistence type="inferred from homology"/>
<evidence type="ECO:0000256" key="8">
    <source>
        <dbReference type="ARBA" id="ARBA00023004"/>
    </source>
</evidence>
<keyword evidence="10 15" id="KW-0798">TonB box</keyword>
<evidence type="ECO:0000256" key="9">
    <source>
        <dbReference type="ARBA" id="ARBA00023065"/>
    </source>
</evidence>
<name>A0A8J2UP06_9BURK</name>
<evidence type="ECO:0000256" key="10">
    <source>
        <dbReference type="ARBA" id="ARBA00023077"/>
    </source>
</evidence>
<gene>
    <name evidence="17" type="primary">bfrF</name>
    <name evidence="17" type="ORF">GCM10007205_18590</name>
</gene>
<evidence type="ECO:0000256" key="13">
    <source>
        <dbReference type="ARBA" id="ARBA00023237"/>
    </source>
</evidence>
<keyword evidence="6 14" id="KW-0812">Transmembrane</keyword>
<keyword evidence="13 14" id="KW-0998">Cell outer membrane</keyword>
<dbReference type="Proteomes" id="UP000620266">
    <property type="component" value="Unassembled WGS sequence"/>
</dbReference>
<keyword evidence="9" id="KW-0406">Ion transport</keyword>
<keyword evidence="7" id="KW-0732">Signal</keyword>
<dbReference type="PROSITE" id="PS52016">
    <property type="entry name" value="TONB_DEPENDENT_REC_3"/>
    <property type="match status" value="1"/>
</dbReference>
<evidence type="ECO:0000256" key="5">
    <source>
        <dbReference type="ARBA" id="ARBA00022496"/>
    </source>
</evidence>
<keyword evidence="8" id="KW-0408">Iron</keyword>
<evidence type="ECO:0000256" key="2">
    <source>
        <dbReference type="ARBA" id="ARBA00009810"/>
    </source>
</evidence>
<evidence type="ECO:0000256" key="7">
    <source>
        <dbReference type="ARBA" id="ARBA00022729"/>
    </source>
</evidence>
<comment type="subcellular location">
    <subcellularLocation>
        <location evidence="1 14">Cell outer membrane</location>
        <topology evidence="1 14">Multi-pass membrane protein</topology>
    </subcellularLocation>
</comment>
<evidence type="ECO:0000256" key="15">
    <source>
        <dbReference type="RuleBase" id="RU003357"/>
    </source>
</evidence>
<evidence type="ECO:0000256" key="3">
    <source>
        <dbReference type="ARBA" id="ARBA00022448"/>
    </source>
</evidence>